<proteinExistence type="inferred from homology"/>
<evidence type="ECO:0000313" key="4">
    <source>
        <dbReference type="RefSeq" id="XP_014486341.1"/>
    </source>
</evidence>
<name>A0A6P3Y5T8_DINQU</name>
<reference evidence="4" key="1">
    <citation type="submission" date="2025-08" db="UniProtKB">
        <authorList>
            <consortium name="RefSeq"/>
        </authorList>
    </citation>
    <scope>IDENTIFICATION</scope>
</reference>
<keyword evidence="3" id="KW-1185">Reference proteome</keyword>
<dbReference type="AlphaFoldDB" id="A0A6P3Y5T8"/>
<dbReference type="SUPFAM" id="SSF47565">
    <property type="entry name" value="Insect pheromone/odorant-binding proteins"/>
    <property type="match status" value="1"/>
</dbReference>
<dbReference type="Gene3D" id="1.10.238.190">
    <property type="match status" value="1"/>
</dbReference>
<evidence type="ECO:0000313" key="3">
    <source>
        <dbReference type="Proteomes" id="UP000515204"/>
    </source>
</evidence>
<feature type="domain" description="Ant venom allergen Sol i 2/4" evidence="2">
    <location>
        <begin position="8"/>
        <end position="96"/>
    </location>
</feature>
<dbReference type="Pfam" id="PF22750">
    <property type="entry name" value="Sol_i_2"/>
    <property type="match status" value="1"/>
</dbReference>
<dbReference type="RefSeq" id="XP_014486341.1">
    <property type="nucleotide sequence ID" value="XM_014630855.1"/>
</dbReference>
<dbReference type="Proteomes" id="UP000515204">
    <property type="component" value="Unplaced"/>
</dbReference>
<protein>
    <submittedName>
        <fullName evidence="4">Uncharacterized protein LOC106750479</fullName>
    </submittedName>
</protein>
<comment type="similarity">
    <text evidence="1">Belongs to the ant venom allergen 2/4 family.</text>
</comment>
<dbReference type="GO" id="GO:0005549">
    <property type="term" value="F:odorant binding"/>
    <property type="evidence" value="ECO:0007669"/>
    <property type="project" value="InterPro"/>
</dbReference>
<organism evidence="3 4">
    <name type="scientific">Dinoponera quadriceps</name>
    <name type="common">South American ant</name>
    <dbReference type="NCBI Taxonomy" id="609295"/>
    <lineage>
        <taxon>Eukaryota</taxon>
        <taxon>Metazoa</taxon>
        <taxon>Ecdysozoa</taxon>
        <taxon>Arthropoda</taxon>
        <taxon>Hexapoda</taxon>
        <taxon>Insecta</taxon>
        <taxon>Pterygota</taxon>
        <taxon>Neoptera</taxon>
        <taxon>Endopterygota</taxon>
        <taxon>Hymenoptera</taxon>
        <taxon>Apocrita</taxon>
        <taxon>Aculeata</taxon>
        <taxon>Formicoidea</taxon>
        <taxon>Formicidae</taxon>
        <taxon>Ponerinae</taxon>
        <taxon>Ponerini</taxon>
        <taxon>Dinoponera</taxon>
    </lineage>
</organism>
<evidence type="ECO:0000259" key="2">
    <source>
        <dbReference type="Pfam" id="PF22750"/>
    </source>
</evidence>
<dbReference type="InterPro" id="IPR036728">
    <property type="entry name" value="PBP_GOBP_sf"/>
</dbReference>
<dbReference type="KEGG" id="dqu:106750479"/>
<gene>
    <name evidence="4" type="primary">LOC106750479</name>
</gene>
<sequence>MLSENLVKCTEEWGGSPTAPTAEAIVCAGEKDGKIFNANGEYTKDVTVRALEDFISDTDKLEKAREMYVYCHDKAVHSGSTGREQTLKIAKCSLAILPLLDAPQ</sequence>
<accession>A0A6P3Y5T8</accession>
<dbReference type="GeneID" id="106750479"/>
<dbReference type="InterPro" id="IPR055216">
    <property type="entry name" value="Sol_i_2/4"/>
</dbReference>
<dbReference type="InterPro" id="IPR038211">
    <property type="entry name" value="Ant_venon_allerg_soli_2/4_sf"/>
</dbReference>
<evidence type="ECO:0000256" key="1">
    <source>
        <dbReference type="ARBA" id="ARBA00009932"/>
    </source>
</evidence>